<dbReference type="AlphaFoldDB" id="A0A8T0EQH7"/>
<gene>
    <name evidence="2" type="ORF">HNY73_015659</name>
</gene>
<dbReference type="Proteomes" id="UP000807504">
    <property type="component" value="Unassembled WGS sequence"/>
</dbReference>
<sequence length="251" mass="28035">MVRISLRPSQGSDDRCEPSENRCGPPPEFHLACLPGHSFTTSGPNVMLKLRPNHPLTRTHVRRLGRCFKTVGWVTDLTPANRQTSDGGSAEANEDAIANSWARDCPCAPPEVRTPDQGIPARRQNGEAKKRSLRGLDGTTVRHEPCDRENRLTAETQVRGATRQNAIVRSPLRPFPKTGLRGVIRREQNASISKKSSNRKARRIREPFWDPQLDVPPSEIILPPQDFEGHVSSSVSRTLELSLQSYCNFPH</sequence>
<evidence type="ECO:0000313" key="2">
    <source>
        <dbReference type="EMBL" id="KAF8775117.1"/>
    </source>
</evidence>
<dbReference type="EMBL" id="JABXBU010002219">
    <property type="protein sequence ID" value="KAF8775117.1"/>
    <property type="molecule type" value="Genomic_DNA"/>
</dbReference>
<name>A0A8T0EQH7_ARGBR</name>
<evidence type="ECO:0000313" key="3">
    <source>
        <dbReference type="Proteomes" id="UP000807504"/>
    </source>
</evidence>
<reference evidence="2" key="1">
    <citation type="journal article" date="2020" name="bioRxiv">
        <title>Chromosome-level reference genome of the European wasp spider Argiope bruennichi: a resource for studies on range expansion and evolutionary adaptation.</title>
        <authorList>
            <person name="Sheffer M.M."/>
            <person name="Hoppe A."/>
            <person name="Krehenwinkel H."/>
            <person name="Uhl G."/>
            <person name="Kuss A.W."/>
            <person name="Jensen L."/>
            <person name="Jensen C."/>
            <person name="Gillespie R.G."/>
            <person name="Hoff K.J."/>
            <person name="Prost S."/>
        </authorList>
    </citation>
    <scope>NUCLEOTIDE SEQUENCE</scope>
</reference>
<accession>A0A8T0EQH7</accession>
<protein>
    <submittedName>
        <fullName evidence="2">Uncharacterized protein</fullName>
    </submittedName>
</protein>
<feature type="region of interest" description="Disordered" evidence="1">
    <location>
        <begin position="110"/>
        <end position="131"/>
    </location>
</feature>
<evidence type="ECO:0000256" key="1">
    <source>
        <dbReference type="SAM" id="MobiDB-lite"/>
    </source>
</evidence>
<reference evidence="2" key="2">
    <citation type="submission" date="2020-06" db="EMBL/GenBank/DDBJ databases">
        <authorList>
            <person name="Sheffer M."/>
        </authorList>
    </citation>
    <scope>NUCLEOTIDE SEQUENCE</scope>
</reference>
<proteinExistence type="predicted"/>
<comment type="caution">
    <text evidence="2">The sequence shown here is derived from an EMBL/GenBank/DDBJ whole genome shotgun (WGS) entry which is preliminary data.</text>
</comment>
<feature type="non-terminal residue" evidence="2">
    <location>
        <position position="1"/>
    </location>
</feature>
<organism evidence="2 3">
    <name type="scientific">Argiope bruennichi</name>
    <name type="common">Wasp spider</name>
    <name type="synonym">Aranea bruennichi</name>
    <dbReference type="NCBI Taxonomy" id="94029"/>
    <lineage>
        <taxon>Eukaryota</taxon>
        <taxon>Metazoa</taxon>
        <taxon>Ecdysozoa</taxon>
        <taxon>Arthropoda</taxon>
        <taxon>Chelicerata</taxon>
        <taxon>Arachnida</taxon>
        <taxon>Araneae</taxon>
        <taxon>Araneomorphae</taxon>
        <taxon>Entelegynae</taxon>
        <taxon>Araneoidea</taxon>
        <taxon>Araneidae</taxon>
        <taxon>Argiope</taxon>
    </lineage>
</organism>
<keyword evidence="3" id="KW-1185">Reference proteome</keyword>
<feature type="region of interest" description="Disordered" evidence="1">
    <location>
        <begin position="1"/>
        <end position="22"/>
    </location>
</feature>